<dbReference type="Proteomes" id="UP000886595">
    <property type="component" value="Unassembled WGS sequence"/>
</dbReference>
<reference evidence="3 4" key="1">
    <citation type="submission" date="2020-02" db="EMBL/GenBank/DDBJ databases">
        <authorList>
            <person name="Ma Q."/>
            <person name="Huang Y."/>
            <person name="Song X."/>
            <person name="Pei D."/>
        </authorList>
    </citation>
    <scope>NUCLEOTIDE SEQUENCE [LARGE SCALE GENOMIC DNA]</scope>
    <source>
        <strain evidence="3">Sxm20200214</strain>
        <tissue evidence="3">Leaf</tissue>
    </source>
</reference>
<proteinExistence type="predicted"/>
<dbReference type="PROSITE" id="PS50144">
    <property type="entry name" value="MATH"/>
    <property type="match status" value="1"/>
</dbReference>
<name>A0A8X7WLR4_BRACI</name>
<dbReference type="Pfam" id="PF22486">
    <property type="entry name" value="MATH_2"/>
    <property type="match status" value="1"/>
</dbReference>
<evidence type="ECO:0000313" key="3">
    <source>
        <dbReference type="EMBL" id="KAG2331095.1"/>
    </source>
</evidence>
<dbReference type="OrthoDB" id="1883087at2759"/>
<feature type="domain" description="MATH" evidence="2">
    <location>
        <begin position="128"/>
        <end position="254"/>
    </location>
</feature>
<feature type="compositionally biased region" description="Low complexity" evidence="1">
    <location>
        <begin position="333"/>
        <end position="344"/>
    </location>
</feature>
<protein>
    <recommendedName>
        <fullName evidence="2">MATH domain-containing protein</fullName>
    </recommendedName>
</protein>
<accession>A0A8X7WLR4</accession>
<sequence>MVLVTEMVEEFKKNHKNSHLFKIDNFSLLTKKIIVTYEEDEEYVSIFLENQDPLDVELEYQVYVVIKWNFSAYPIPVAEGINLMSVDDLKCKGFLIEDCCMFGASLPGQGPQRPGTAECFSLIEKPLNNKVTWLMTKFFSFDPEKAHQSNAFVVGNRKWRIEVHPGGYAEVKGKSLSVYLLGEGFINNAPKTKTFVKYKLRILDQVKRKHVEQTAWDWVDEEYDDNYGFHDFMPLSKLGKPYLVKDKLYVVVDYSTNAGGDDRDRSPDTSEAPRLAGGRERGPAWPAGLRAGPGPGRPFAGAGRGSGAPGRGIVRSPGRPGRPEARRCRPPGAARWRSRALSARPGSIHQSSRACGTTRCDLLPANVSDNRSNSLCIFAKTHCSTP</sequence>
<dbReference type="Gene3D" id="2.60.210.10">
    <property type="entry name" value="Apoptosis, Tumor Necrosis Factor Receptor Associated Protein 2, Chain A"/>
    <property type="match status" value="1"/>
</dbReference>
<evidence type="ECO:0000313" key="4">
    <source>
        <dbReference type="Proteomes" id="UP000886595"/>
    </source>
</evidence>
<dbReference type="PANTHER" id="PTHR46162:SF23">
    <property type="entry name" value="MATH DOMAIN-CONTAINING PROTEIN"/>
    <property type="match status" value="1"/>
</dbReference>
<organism evidence="3 4">
    <name type="scientific">Brassica carinata</name>
    <name type="common">Ethiopian mustard</name>
    <name type="synonym">Abyssinian cabbage</name>
    <dbReference type="NCBI Taxonomy" id="52824"/>
    <lineage>
        <taxon>Eukaryota</taxon>
        <taxon>Viridiplantae</taxon>
        <taxon>Streptophyta</taxon>
        <taxon>Embryophyta</taxon>
        <taxon>Tracheophyta</taxon>
        <taxon>Spermatophyta</taxon>
        <taxon>Magnoliopsida</taxon>
        <taxon>eudicotyledons</taxon>
        <taxon>Gunneridae</taxon>
        <taxon>Pentapetalae</taxon>
        <taxon>rosids</taxon>
        <taxon>malvids</taxon>
        <taxon>Brassicales</taxon>
        <taxon>Brassicaceae</taxon>
        <taxon>Brassiceae</taxon>
        <taxon>Brassica</taxon>
    </lineage>
</organism>
<keyword evidence="4" id="KW-1185">Reference proteome</keyword>
<dbReference type="AlphaFoldDB" id="A0A8X7WLR4"/>
<dbReference type="SUPFAM" id="SSF49599">
    <property type="entry name" value="TRAF domain-like"/>
    <property type="match status" value="2"/>
</dbReference>
<gene>
    <name evidence="3" type="ORF">Bca52824_002275</name>
</gene>
<feature type="compositionally biased region" description="Low complexity" evidence="1">
    <location>
        <begin position="283"/>
        <end position="301"/>
    </location>
</feature>
<dbReference type="CDD" id="cd00121">
    <property type="entry name" value="MATH"/>
    <property type="match status" value="1"/>
</dbReference>
<dbReference type="InterPro" id="IPR008974">
    <property type="entry name" value="TRAF-like"/>
</dbReference>
<feature type="region of interest" description="Disordered" evidence="1">
    <location>
        <begin position="258"/>
        <end position="354"/>
    </location>
</feature>
<dbReference type="InterPro" id="IPR002083">
    <property type="entry name" value="MATH/TRAF_dom"/>
</dbReference>
<dbReference type="SMART" id="SM00061">
    <property type="entry name" value="MATH"/>
    <property type="match status" value="1"/>
</dbReference>
<dbReference type="PANTHER" id="PTHR46162">
    <property type="entry name" value="TRAF-LIKE FAMILY PROTEIN"/>
    <property type="match status" value="1"/>
</dbReference>
<comment type="caution">
    <text evidence="3">The sequence shown here is derived from an EMBL/GenBank/DDBJ whole genome shotgun (WGS) entry which is preliminary data.</text>
</comment>
<evidence type="ECO:0000256" key="1">
    <source>
        <dbReference type="SAM" id="MobiDB-lite"/>
    </source>
</evidence>
<evidence type="ECO:0000259" key="2">
    <source>
        <dbReference type="PROSITE" id="PS50144"/>
    </source>
</evidence>
<dbReference type="EMBL" id="JAAMPC010000001">
    <property type="protein sequence ID" value="KAG2331095.1"/>
    <property type="molecule type" value="Genomic_DNA"/>
</dbReference>